<reference evidence="2" key="1">
    <citation type="submission" date="2022-11" db="UniProtKB">
        <authorList>
            <consortium name="WormBaseParasite"/>
        </authorList>
    </citation>
    <scope>IDENTIFICATION</scope>
</reference>
<organism evidence="1 2">
    <name type="scientific">Panagrolaimus davidi</name>
    <dbReference type="NCBI Taxonomy" id="227884"/>
    <lineage>
        <taxon>Eukaryota</taxon>
        <taxon>Metazoa</taxon>
        <taxon>Ecdysozoa</taxon>
        <taxon>Nematoda</taxon>
        <taxon>Chromadorea</taxon>
        <taxon>Rhabditida</taxon>
        <taxon>Tylenchina</taxon>
        <taxon>Panagrolaimomorpha</taxon>
        <taxon>Panagrolaimoidea</taxon>
        <taxon>Panagrolaimidae</taxon>
        <taxon>Panagrolaimus</taxon>
    </lineage>
</organism>
<sequence>MIIGVLNPDEESVFMIPSLIFTADSNECHRYEINFGITQNNDPYVEPSEYVLLEQIVNLPSTLTSTVKTKSPVIEFFDNSSVICVWDSKKNSYEFAKNWNGIYGRDLFLSFEDETPKLVDKFSTKRSFVVYDILEILATPESKEIKIDPDWEFKVFKDDGTVLLEYDTHSGSRNAASPNHLMSLLLNEHLKVIKEESSITPESVGIYITKFSWFTEESEKILKTKFIEIFEEMNVCCEFVEFC</sequence>
<accession>A0A914P0E6</accession>
<keyword evidence="1" id="KW-1185">Reference proteome</keyword>
<protein>
    <submittedName>
        <fullName evidence="2">Uncharacterized protein</fullName>
    </submittedName>
</protein>
<dbReference type="WBParaSite" id="PDA_v2.g11226.t1">
    <property type="protein sequence ID" value="PDA_v2.g11226.t1"/>
    <property type="gene ID" value="PDA_v2.g11226"/>
</dbReference>
<dbReference type="Proteomes" id="UP000887578">
    <property type="component" value="Unplaced"/>
</dbReference>
<proteinExistence type="predicted"/>
<dbReference type="AlphaFoldDB" id="A0A914P0E6"/>
<evidence type="ECO:0000313" key="1">
    <source>
        <dbReference type="Proteomes" id="UP000887578"/>
    </source>
</evidence>
<evidence type="ECO:0000313" key="2">
    <source>
        <dbReference type="WBParaSite" id="PDA_v2.g11226.t1"/>
    </source>
</evidence>
<name>A0A914P0E6_9BILA</name>